<evidence type="ECO:0000313" key="2">
    <source>
        <dbReference type="EMBL" id="KAF2491193.1"/>
    </source>
</evidence>
<feature type="region of interest" description="Disordered" evidence="1">
    <location>
        <begin position="137"/>
        <end position="194"/>
    </location>
</feature>
<keyword evidence="3" id="KW-1185">Reference proteome</keyword>
<evidence type="ECO:0000256" key="1">
    <source>
        <dbReference type="SAM" id="MobiDB-lite"/>
    </source>
</evidence>
<protein>
    <submittedName>
        <fullName evidence="2">Uncharacterized protein</fullName>
    </submittedName>
</protein>
<accession>A0A6A6QHR2</accession>
<feature type="compositionally biased region" description="Basic and acidic residues" evidence="1">
    <location>
        <begin position="160"/>
        <end position="194"/>
    </location>
</feature>
<sequence>MLSATTNGFFSHPRYNRDVIHHHAHDTHIHQRLILPSIIDGYSLLHHRRILVSCIINECFSAPPPTSVLLIHHQHSAIIILSTAGYQIIAITSSNHCPCYGQQFNRRRMCSAPDALATALQLRLLPSTPQVIEDFAHNDSASTPPVEETLENGATQSGLERQEEMRTAAEEQDTEGKCEAREESSHKRGETTGI</sequence>
<dbReference type="AlphaFoldDB" id="A0A6A6QHR2"/>
<gene>
    <name evidence="2" type="ORF">BU16DRAFT_566110</name>
</gene>
<dbReference type="EMBL" id="MU004196">
    <property type="protein sequence ID" value="KAF2491193.1"/>
    <property type="molecule type" value="Genomic_DNA"/>
</dbReference>
<dbReference type="Proteomes" id="UP000799750">
    <property type="component" value="Unassembled WGS sequence"/>
</dbReference>
<evidence type="ECO:0000313" key="3">
    <source>
        <dbReference type="Proteomes" id="UP000799750"/>
    </source>
</evidence>
<reference evidence="2" key="1">
    <citation type="journal article" date="2020" name="Stud. Mycol.">
        <title>101 Dothideomycetes genomes: a test case for predicting lifestyles and emergence of pathogens.</title>
        <authorList>
            <person name="Haridas S."/>
            <person name="Albert R."/>
            <person name="Binder M."/>
            <person name="Bloem J."/>
            <person name="Labutti K."/>
            <person name="Salamov A."/>
            <person name="Andreopoulos B."/>
            <person name="Baker S."/>
            <person name="Barry K."/>
            <person name="Bills G."/>
            <person name="Bluhm B."/>
            <person name="Cannon C."/>
            <person name="Castanera R."/>
            <person name="Culley D."/>
            <person name="Daum C."/>
            <person name="Ezra D."/>
            <person name="Gonzalez J."/>
            <person name="Henrissat B."/>
            <person name="Kuo A."/>
            <person name="Liang C."/>
            <person name="Lipzen A."/>
            <person name="Lutzoni F."/>
            <person name="Magnuson J."/>
            <person name="Mondo S."/>
            <person name="Nolan M."/>
            <person name="Ohm R."/>
            <person name="Pangilinan J."/>
            <person name="Park H.-J."/>
            <person name="Ramirez L."/>
            <person name="Alfaro M."/>
            <person name="Sun H."/>
            <person name="Tritt A."/>
            <person name="Yoshinaga Y."/>
            <person name="Zwiers L.-H."/>
            <person name="Turgeon B."/>
            <person name="Goodwin S."/>
            <person name="Spatafora J."/>
            <person name="Crous P."/>
            <person name="Grigoriev I."/>
        </authorList>
    </citation>
    <scope>NUCLEOTIDE SEQUENCE</scope>
    <source>
        <strain evidence="2">CBS 269.34</strain>
    </source>
</reference>
<proteinExistence type="predicted"/>
<name>A0A6A6QHR2_9PEZI</name>
<organism evidence="2 3">
    <name type="scientific">Lophium mytilinum</name>
    <dbReference type="NCBI Taxonomy" id="390894"/>
    <lineage>
        <taxon>Eukaryota</taxon>
        <taxon>Fungi</taxon>
        <taxon>Dikarya</taxon>
        <taxon>Ascomycota</taxon>
        <taxon>Pezizomycotina</taxon>
        <taxon>Dothideomycetes</taxon>
        <taxon>Pleosporomycetidae</taxon>
        <taxon>Mytilinidiales</taxon>
        <taxon>Mytilinidiaceae</taxon>
        <taxon>Lophium</taxon>
    </lineage>
</organism>